<protein>
    <submittedName>
        <fullName evidence="1">Uncharacterized protein</fullName>
    </submittedName>
</protein>
<evidence type="ECO:0000313" key="2">
    <source>
        <dbReference type="Proteomes" id="UP001147782"/>
    </source>
</evidence>
<dbReference type="OrthoDB" id="8300194at2759"/>
<name>A0A9W9S4H5_9EURO</name>
<dbReference type="AlphaFoldDB" id="A0A9W9S4H5"/>
<dbReference type="Proteomes" id="UP001147782">
    <property type="component" value="Unassembled WGS sequence"/>
</dbReference>
<evidence type="ECO:0000313" key="1">
    <source>
        <dbReference type="EMBL" id="KAJ5371175.1"/>
    </source>
</evidence>
<dbReference type="EMBL" id="JAPZBS010000005">
    <property type="protein sequence ID" value="KAJ5371175.1"/>
    <property type="molecule type" value="Genomic_DNA"/>
</dbReference>
<organism evidence="1 2">
    <name type="scientific">Penicillium cataractarum</name>
    <dbReference type="NCBI Taxonomy" id="2100454"/>
    <lineage>
        <taxon>Eukaryota</taxon>
        <taxon>Fungi</taxon>
        <taxon>Dikarya</taxon>
        <taxon>Ascomycota</taxon>
        <taxon>Pezizomycotina</taxon>
        <taxon>Eurotiomycetes</taxon>
        <taxon>Eurotiomycetidae</taxon>
        <taxon>Eurotiales</taxon>
        <taxon>Aspergillaceae</taxon>
        <taxon>Penicillium</taxon>
    </lineage>
</organism>
<gene>
    <name evidence="1" type="ORF">N7496_007267</name>
</gene>
<dbReference type="GeneID" id="81439375"/>
<dbReference type="RefSeq" id="XP_056555609.1">
    <property type="nucleotide sequence ID" value="XM_056700196.1"/>
</dbReference>
<accession>A0A9W9S4H5</accession>
<comment type="caution">
    <text evidence="1">The sequence shown here is derived from an EMBL/GenBank/DDBJ whole genome shotgun (WGS) entry which is preliminary data.</text>
</comment>
<reference evidence="1" key="2">
    <citation type="journal article" date="2023" name="IMA Fungus">
        <title>Comparative genomic study of the Penicillium genus elucidates a diverse pangenome and 15 lateral gene transfer events.</title>
        <authorList>
            <person name="Petersen C."/>
            <person name="Sorensen T."/>
            <person name="Nielsen M.R."/>
            <person name="Sondergaard T.E."/>
            <person name="Sorensen J.L."/>
            <person name="Fitzpatrick D.A."/>
            <person name="Frisvad J.C."/>
            <person name="Nielsen K.L."/>
        </authorList>
    </citation>
    <scope>NUCLEOTIDE SEQUENCE</scope>
    <source>
        <strain evidence="1">IBT 29864</strain>
    </source>
</reference>
<proteinExistence type="predicted"/>
<sequence>MAFFVRALENRYRGLSREREKAASIRYYVDQSLCYLGLLFFDLKPRGPLHSDQGLWDEYVLAYFGFIDMHVEWKKLLRERLDVYSEAHENAKAFWTDMCNLRQYPNLDEKGQQTLERLF</sequence>
<keyword evidence="2" id="KW-1185">Reference proteome</keyword>
<reference evidence="1" key="1">
    <citation type="submission" date="2022-11" db="EMBL/GenBank/DDBJ databases">
        <authorList>
            <person name="Petersen C."/>
        </authorList>
    </citation>
    <scope>NUCLEOTIDE SEQUENCE</scope>
    <source>
        <strain evidence="1">IBT 29864</strain>
    </source>
</reference>